<sequence length="148" mass="15144">MNSANAAAVRSVGLRPRAITGESDVSVAATVPAVAPAICRNPIEDRAGEEEPELQGGESQPIHQDGGRGREHREEASGDETGGTGGNDESAVGEEMGIAAGGRSRIERGACREVVLSEERGVFVGRSSGLGTPSGGLPRQGARRPEMG</sequence>
<reference evidence="2 3" key="1">
    <citation type="journal article" date="2011" name="Mol. Biol. Evol.">
        <title>Comparative genomic analysis of fruiting body formation in Myxococcales.</title>
        <authorList>
            <person name="Huntley S."/>
            <person name="Hamann N."/>
            <person name="Wegener-Feldbrugge S."/>
            <person name="Treuner-Lange A."/>
            <person name="Kube M."/>
            <person name="Reinhardt R."/>
            <person name="Klages S."/>
            <person name="Muller R."/>
            <person name="Ronning C.M."/>
            <person name="Nierman W.C."/>
            <person name="Sogaard-Andersen L."/>
        </authorList>
    </citation>
    <scope>NUCLEOTIDE SEQUENCE [LARGE SCALE GENOMIC DNA]</scope>
    <source>
        <strain evidence="2 3">DW4/3-1</strain>
    </source>
</reference>
<dbReference type="EMBL" id="CP002271">
    <property type="protein sequence ID" value="ADO70671.1"/>
    <property type="molecule type" value="Genomic_DNA"/>
</dbReference>
<feature type="region of interest" description="Disordered" evidence="1">
    <location>
        <begin position="125"/>
        <end position="148"/>
    </location>
</feature>
<evidence type="ECO:0000256" key="1">
    <source>
        <dbReference type="SAM" id="MobiDB-lite"/>
    </source>
</evidence>
<organism evidence="2 3">
    <name type="scientific">Stigmatella aurantiaca (strain DW4/3-1)</name>
    <dbReference type="NCBI Taxonomy" id="378806"/>
    <lineage>
        <taxon>Bacteria</taxon>
        <taxon>Pseudomonadati</taxon>
        <taxon>Myxococcota</taxon>
        <taxon>Myxococcia</taxon>
        <taxon>Myxococcales</taxon>
        <taxon>Cystobacterineae</taxon>
        <taxon>Archangiaceae</taxon>
        <taxon>Stigmatella</taxon>
    </lineage>
</organism>
<feature type="compositionally biased region" description="Low complexity" evidence="1">
    <location>
        <begin position="125"/>
        <end position="139"/>
    </location>
</feature>
<dbReference type="STRING" id="378806.STAUR_2879"/>
<dbReference type="Proteomes" id="UP000001351">
    <property type="component" value="Chromosome"/>
</dbReference>
<dbReference type="HOGENOM" id="CLU_1757721_0_0_7"/>
<name>E3FP53_STIAD</name>
<keyword evidence="3" id="KW-1185">Reference proteome</keyword>
<protein>
    <submittedName>
        <fullName evidence="2">Uncharacterized protein</fullName>
    </submittedName>
</protein>
<dbReference type="AlphaFoldDB" id="E3FP53"/>
<proteinExistence type="predicted"/>
<evidence type="ECO:0000313" key="2">
    <source>
        <dbReference type="EMBL" id="ADO70671.1"/>
    </source>
</evidence>
<accession>E3FP53</accession>
<feature type="region of interest" description="Disordered" evidence="1">
    <location>
        <begin position="1"/>
        <end position="22"/>
    </location>
</feature>
<gene>
    <name evidence="2" type="ordered locus">STAUR_2879</name>
</gene>
<feature type="compositionally biased region" description="Basic and acidic residues" evidence="1">
    <location>
        <begin position="65"/>
        <end position="76"/>
    </location>
</feature>
<evidence type="ECO:0000313" key="3">
    <source>
        <dbReference type="Proteomes" id="UP000001351"/>
    </source>
</evidence>
<dbReference type="KEGG" id="sur:STAUR_2879"/>
<feature type="region of interest" description="Disordered" evidence="1">
    <location>
        <begin position="34"/>
        <end position="101"/>
    </location>
</feature>